<comment type="similarity">
    <text evidence="1">Belongs to the type-I restriction system S methylase family.</text>
</comment>
<dbReference type="PANTHER" id="PTHR30408:SF12">
    <property type="entry name" value="TYPE I RESTRICTION ENZYME MJAVIII SPECIFICITY SUBUNIT"/>
    <property type="match status" value="1"/>
</dbReference>
<keyword evidence="2" id="KW-0680">Restriction system</keyword>
<keyword evidence="6" id="KW-0540">Nuclease</keyword>
<keyword evidence="6" id="KW-0378">Hydrolase</keyword>
<keyword evidence="3" id="KW-0238">DNA-binding</keyword>
<dbReference type="InterPro" id="IPR000055">
    <property type="entry name" value="Restrct_endonuc_typeI_TRD"/>
</dbReference>
<accession>A0AA95HGD0</accession>
<protein>
    <submittedName>
        <fullName evidence="6">Restriction endonuclease subunit S</fullName>
    </submittedName>
</protein>
<organism evidence="6">
    <name type="scientific">Candidatus Thiothrix putei</name>
    <dbReference type="NCBI Taxonomy" id="3080811"/>
    <lineage>
        <taxon>Bacteria</taxon>
        <taxon>Pseudomonadati</taxon>
        <taxon>Pseudomonadota</taxon>
        <taxon>Gammaproteobacteria</taxon>
        <taxon>Thiotrichales</taxon>
        <taxon>Thiotrichaceae</taxon>
        <taxon>Thiothrix</taxon>
    </lineage>
</organism>
<dbReference type="REBASE" id="965864">
    <property type="entry name" value="S2.TpuGKL02ORF2945P"/>
</dbReference>
<dbReference type="Pfam" id="PF01420">
    <property type="entry name" value="Methylase_S"/>
    <property type="match status" value="2"/>
</dbReference>
<name>A0AA95HGD0_9GAMM</name>
<dbReference type="InterPro" id="IPR044946">
    <property type="entry name" value="Restrct_endonuc_typeI_TRD_sf"/>
</dbReference>
<dbReference type="GO" id="GO:0009307">
    <property type="term" value="P:DNA restriction-modification system"/>
    <property type="evidence" value="ECO:0007669"/>
    <property type="project" value="UniProtKB-KW"/>
</dbReference>
<evidence type="ECO:0000256" key="4">
    <source>
        <dbReference type="SAM" id="Coils"/>
    </source>
</evidence>
<gene>
    <name evidence="6" type="ORF">QJT81_02955</name>
</gene>
<evidence type="ECO:0000256" key="1">
    <source>
        <dbReference type="ARBA" id="ARBA00010923"/>
    </source>
</evidence>
<keyword evidence="4" id="KW-0175">Coiled coil</keyword>
<feature type="domain" description="Type I restriction modification DNA specificity" evidence="5">
    <location>
        <begin position="3"/>
        <end position="183"/>
    </location>
</feature>
<reference evidence="6" key="2">
    <citation type="submission" date="2023-04" db="EMBL/GenBank/DDBJ databases">
        <authorList>
            <person name="Beletskiy A.V."/>
            <person name="Mardanov A.V."/>
            <person name="Ravin N.V."/>
        </authorList>
    </citation>
    <scope>NUCLEOTIDE SEQUENCE</scope>
    <source>
        <strain evidence="6">GKL-02</strain>
    </source>
</reference>
<reference evidence="6" key="1">
    <citation type="journal article" date="2023" name="Int. J. Mol. Sci.">
        <title>Metagenomics Revealed a New Genus 'Candidatus Thiocaldithrix dubininis' gen. nov., sp. nov. and a New Species 'Candidatus Thiothrix putei' sp. nov. in the Family Thiotrichaceae, Some Members of Which Have Traits of Both Na+- and H+-Motive Energetics.</title>
        <authorList>
            <person name="Ravin N.V."/>
            <person name="Muntyan M.S."/>
            <person name="Smolyakov D.D."/>
            <person name="Rudenko T.S."/>
            <person name="Beletsky A.V."/>
            <person name="Mardanov A.V."/>
            <person name="Grabovich M.Y."/>
        </authorList>
    </citation>
    <scope>NUCLEOTIDE SEQUENCE</scope>
    <source>
        <strain evidence="6">GKL-02</strain>
    </source>
</reference>
<evidence type="ECO:0000313" key="6">
    <source>
        <dbReference type="EMBL" id="WGZ94958.1"/>
    </source>
</evidence>
<keyword evidence="6" id="KW-0255">Endonuclease</keyword>
<dbReference type="Proteomes" id="UP001301326">
    <property type="component" value="Chromosome"/>
</dbReference>
<dbReference type="EMBL" id="CP124756">
    <property type="protein sequence ID" value="WGZ94958.1"/>
    <property type="molecule type" value="Genomic_DNA"/>
</dbReference>
<dbReference type="InterPro" id="IPR052021">
    <property type="entry name" value="Type-I_RS_S_subunit"/>
</dbReference>
<proteinExistence type="inferred from homology"/>
<dbReference type="SUPFAM" id="SSF116734">
    <property type="entry name" value="DNA methylase specificity domain"/>
    <property type="match status" value="2"/>
</dbReference>
<evidence type="ECO:0000256" key="2">
    <source>
        <dbReference type="ARBA" id="ARBA00022747"/>
    </source>
</evidence>
<dbReference type="Gene3D" id="1.10.287.1120">
    <property type="entry name" value="Bipartite methylase S protein"/>
    <property type="match status" value="1"/>
</dbReference>
<feature type="coiled-coil region" evidence="4">
    <location>
        <begin position="379"/>
        <end position="413"/>
    </location>
</feature>
<sequence length="420" mass="47245">MIPHGWKHTTLGEVCAGKLQTGPFGSQLHSHEYVDDGVAVLMPKDLNNCRADLKSAAKVTKEKASELKKHKLKYGDLLFSRRGDVARFALIDELSEGVLCGTGCLKATPSKNYSSQFIAYFLQRDSTRKWLEQSAVGQTMPNMNTSILSELPLISASSKAEEEKIAQILSTWDKAITTTEQLLANSQQQKKALMQQLLTGKKRFGFKDNSFEFKEVRYGRIPSDWGFPAIREICEQVSGKNVDQSNYPVLSCSKHEGFVDSLKYFKKKVYSDDTSGYRIIPRGCFGFPSNHIEEGSIGLQNLYDVGIVSPIYIIFKANQTKINNKYLFALLKADHYRQIFSASTNASVDRRGSLRWDDFSSIHVPLPSLEEQNKIVSVLSAADRDIEVLQQKLEGLKQEKKALMQQLLTGKRRVKVTEVN</sequence>
<feature type="domain" description="Type I restriction modification DNA specificity" evidence="5">
    <location>
        <begin position="222"/>
        <end position="398"/>
    </location>
</feature>
<evidence type="ECO:0000256" key="3">
    <source>
        <dbReference type="ARBA" id="ARBA00023125"/>
    </source>
</evidence>
<dbReference type="KEGG" id="tput:QJT81_02955"/>
<evidence type="ECO:0000259" key="5">
    <source>
        <dbReference type="Pfam" id="PF01420"/>
    </source>
</evidence>
<dbReference type="Gene3D" id="3.90.220.20">
    <property type="entry name" value="DNA methylase specificity domains"/>
    <property type="match status" value="2"/>
</dbReference>
<dbReference type="AlphaFoldDB" id="A0AA95HGD0"/>
<dbReference type="PANTHER" id="PTHR30408">
    <property type="entry name" value="TYPE-1 RESTRICTION ENZYME ECOKI SPECIFICITY PROTEIN"/>
    <property type="match status" value="1"/>
</dbReference>
<dbReference type="GO" id="GO:0004519">
    <property type="term" value="F:endonuclease activity"/>
    <property type="evidence" value="ECO:0007669"/>
    <property type="project" value="UniProtKB-KW"/>
</dbReference>
<dbReference type="GO" id="GO:0003677">
    <property type="term" value="F:DNA binding"/>
    <property type="evidence" value="ECO:0007669"/>
    <property type="project" value="UniProtKB-KW"/>
</dbReference>